<evidence type="ECO:0000313" key="2">
    <source>
        <dbReference type="EMBL" id="KAF2087197.1"/>
    </source>
</evidence>
<name>A0A9P4LWM6_9PEZI</name>
<keyword evidence="3" id="KW-1185">Reference proteome</keyword>
<evidence type="ECO:0000313" key="3">
    <source>
        <dbReference type="Proteomes" id="UP000799776"/>
    </source>
</evidence>
<evidence type="ECO:0008006" key="4">
    <source>
        <dbReference type="Google" id="ProtNLM"/>
    </source>
</evidence>
<comment type="caution">
    <text evidence="2">The sequence shown here is derived from an EMBL/GenBank/DDBJ whole genome shotgun (WGS) entry which is preliminary data.</text>
</comment>
<accession>A0A9P4LWM6</accession>
<organism evidence="2 3">
    <name type="scientific">Saccharata proteae CBS 121410</name>
    <dbReference type="NCBI Taxonomy" id="1314787"/>
    <lineage>
        <taxon>Eukaryota</taxon>
        <taxon>Fungi</taxon>
        <taxon>Dikarya</taxon>
        <taxon>Ascomycota</taxon>
        <taxon>Pezizomycotina</taxon>
        <taxon>Dothideomycetes</taxon>
        <taxon>Dothideomycetes incertae sedis</taxon>
        <taxon>Botryosphaeriales</taxon>
        <taxon>Saccharataceae</taxon>
        <taxon>Saccharata</taxon>
    </lineage>
</organism>
<evidence type="ECO:0000256" key="1">
    <source>
        <dbReference type="SAM" id="MobiDB-lite"/>
    </source>
</evidence>
<dbReference type="OrthoDB" id="4850648at2759"/>
<dbReference type="Proteomes" id="UP000799776">
    <property type="component" value="Unassembled WGS sequence"/>
</dbReference>
<feature type="compositionally biased region" description="Basic residues" evidence="1">
    <location>
        <begin position="33"/>
        <end position="44"/>
    </location>
</feature>
<dbReference type="PANTHER" id="PTHR37827">
    <property type="entry name" value="TUDOR DOMAIN-CONTAINING PROTEIN"/>
    <property type="match status" value="1"/>
</dbReference>
<dbReference type="PANTHER" id="PTHR37827:SF1">
    <property type="entry name" value="HNH DOMAIN-CONTAINING PROTEIN"/>
    <property type="match status" value="1"/>
</dbReference>
<proteinExistence type="predicted"/>
<feature type="region of interest" description="Disordered" evidence="1">
    <location>
        <begin position="27"/>
        <end position="56"/>
    </location>
</feature>
<dbReference type="EMBL" id="ML978721">
    <property type="protein sequence ID" value="KAF2087197.1"/>
    <property type="molecule type" value="Genomic_DNA"/>
</dbReference>
<protein>
    <recommendedName>
        <fullName evidence="4">HNH domain-containing protein</fullName>
    </recommendedName>
</protein>
<dbReference type="AlphaFoldDB" id="A0A9P4LWM6"/>
<gene>
    <name evidence="2" type="ORF">K490DRAFT_42910</name>
</gene>
<reference evidence="2" key="1">
    <citation type="journal article" date="2020" name="Stud. Mycol.">
        <title>101 Dothideomycetes genomes: a test case for predicting lifestyles and emergence of pathogens.</title>
        <authorList>
            <person name="Haridas S."/>
            <person name="Albert R."/>
            <person name="Binder M."/>
            <person name="Bloem J."/>
            <person name="Labutti K."/>
            <person name="Salamov A."/>
            <person name="Andreopoulos B."/>
            <person name="Baker S."/>
            <person name="Barry K."/>
            <person name="Bills G."/>
            <person name="Bluhm B."/>
            <person name="Cannon C."/>
            <person name="Castanera R."/>
            <person name="Culley D."/>
            <person name="Daum C."/>
            <person name="Ezra D."/>
            <person name="Gonzalez J."/>
            <person name="Henrissat B."/>
            <person name="Kuo A."/>
            <person name="Liang C."/>
            <person name="Lipzen A."/>
            <person name="Lutzoni F."/>
            <person name="Magnuson J."/>
            <person name="Mondo S."/>
            <person name="Nolan M."/>
            <person name="Ohm R."/>
            <person name="Pangilinan J."/>
            <person name="Park H.-J."/>
            <person name="Ramirez L."/>
            <person name="Alfaro M."/>
            <person name="Sun H."/>
            <person name="Tritt A."/>
            <person name="Yoshinaga Y."/>
            <person name="Zwiers L.-H."/>
            <person name="Turgeon B."/>
            <person name="Goodwin S."/>
            <person name="Spatafora J."/>
            <person name="Crous P."/>
            <person name="Grigoriev I."/>
        </authorList>
    </citation>
    <scope>NUCLEOTIDE SEQUENCE</scope>
    <source>
        <strain evidence="2">CBS 121410</strain>
    </source>
</reference>
<sequence length="254" mass="28462">MTFIPEDELSNFSTFRDCLSEPVIQSLATAPKPTRRRKQGRKNAIKPVEPVEAPAGNDAEELGEFIDYLAFEIFTSLPPDLRTISYTAVQHSPSLETTYANPLPTSTLSSLLAPLPTSTTDSLLSYALIPNPSYLSSFLSPILASYISATTTPPPVWANTRTSECELCDRDWVPLTYHHLIPRSVAQKAVKRGWCEEWETGRVAWLCRACHSFVHGIAGNEELAREWASVESLLGRDDVKKWIGWVGRVRWRKT</sequence>